<evidence type="ECO:0000256" key="1">
    <source>
        <dbReference type="ARBA" id="ARBA00002773"/>
    </source>
</evidence>
<dbReference type="GO" id="GO:0005730">
    <property type="term" value="C:nucleolus"/>
    <property type="evidence" value="ECO:0007669"/>
    <property type="project" value="UniProtKB-SubCell"/>
</dbReference>
<dbReference type="EMBL" id="CP044620">
    <property type="protein sequence ID" value="QRD86346.1"/>
    <property type="molecule type" value="Genomic_DNA"/>
</dbReference>
<feature type="region of interest" description="Disordered" evidence="10">
    <location>
        <begin position="16"/>
        <end position="94"/>
    </location>
</feature>
<evidence type="ECO:0000256" key="2">
    <source>
        <dbReference type="ARBA" id="ARBA00004604"/>
    </source>
</evidence>
<evidence type="ECO:0000256" key="7">
    <source>
        <dbReference type="ARBA" id="ARBA00023054"/>
    </source>
</evidence>
<dbReference type="InterPro" id="IPR019310">
    <property type="entry name" value="Efg1"/>
</dbReference>
<name>A0A7U2MM97_ASPFN</name>
<dbReference type="VEuPathDB" id="FungiDB:F9C07_1444254"/>
<reference evidence="12" key="1">
    <citation type="journal article" date="2021" name="G3 (Bethesda)">
        <title>Chromosome assembled and annotated genome sequence of Aspergillus flavus NRRL 3357.</title>
        <authorList>
            <person name="Skerker J.M."/>
            <person name="Pianalto K.M."/>
            <person name="Mondo S.J."/>
            <person name="Yang K."/>
            <person name="Arkin A.P."/>
            <person name="Keller N.P."/>
            <person name="Grigoriev I.V."/>
            <person name="Louise Glass N.L."/>
        </authorList>
    </citation>
    <scope>NUCLEOTIDE SEQUENCE [LARGE SCALE GENOMIC DNA]</scope>
    <source>
        <strain evidence="12">ATCC 200026 / FGSC A1120 / IAM 13836 / NRRL 3357 / JCM 12722 / SRRC 167</strain>
    </source>
</reference>
<keyword evidence="8" id="KW-0539">Nucleus</keyword>
<evidence type="ECO:0000256" key="4">
    <source>
        <dbReference type="ARBA" id="ARBA00018689"/>
    </source>
</evidence>
<keyword evidence="12" id="KW-1185">Reference proteome</keyword>
<comment type="function">
    <text evidence="1">Involved in rRNA processing.</text>
</comment>
<dbReference type="VEuPathDB" id="FungiDB:AFLA_005655"/>
<dbReference type="PANTHER" id="PTHR33911:SF1">
    <property type="entry name" value="RRNA-PROCESSING PROTEIN EFG1"/>
    <property type="match status" value="1"/>
</dbReference>
<dbReference type="AlphaFoldDB" id="A0A7U2MM97"/>
<feature type="region of interest" description="Disordered" evidence="10">
    <location>
        <begin position="277"/>
        <end position="354"/>
    </location>
</feature>
<dbReference type="Pfam" id="PF10153">
    <property type="entry name" value="Efg1"/>
    <property type="match status" value="1"/>
</dbReference>
<dbReference type="GO" id="GO:0000462">
    <property type="term" value="P:maturation of SSU-rRNA from tricistronic rRNA transcript (SSU-rRNA, 5.8S rRNA, LSU-rRNA)"/>
    <property type="evidence" value="ECO:0007669"/>
    <property type="project" value="TreeGrafter"/>
</dbReference>
<dbReference type="InterPro" id="IPR050786">
    <property type="entry name" value="EFG1_rRNA-proc"/>
</dbReference>
<gene>
    <name evidence="11" type="ORF">F9C07_1444254</name>
</gene>
<feature type="coiled-coil region" evidence="9">
    <location>
        <begin position="116"/>
        <end position="143"/>
    </location>
</feature>
<accession>A0A7U2MM97</accession>
<evidence type="ECO:0000256" key="9">
    <source>
        <dbReference type="SAM" id="Coils"/>
    </source>
</evidence>
<feature type="compositionally biased region" description="Basic and acidic residues" evidence="10">
    <location>
        <begin position="50"/>
        <end position="62"/>
    </location>
</feature>
<feature type="compositionally biased region" description="Basic and acidic residues" evidence="10">
    <location>
        <begin position="281"/>
        <end position="304"/>
    </location>
</feature>
<dbReference type="Proteomes" id="UP000596276">
    <property type="component" value="Chromosome 3"/>
</dbReference>
<dbReference type="PANTHER" id="PTHR33911">
    <property type="entry name" value="RRNA-PROCESSING PROTEIN EFG1"/>
    <property type="match status" value="1"/>
</dbReference>
<evidence type="ECO:0000256" key="5">
    <source>
        <dbReference type="ARBA" id="ARBA00019827"/>
    </source>
</evidence>
<keyword evidence="6" id="KW-0698">rRNA processing</keyword>
<keyword evidence="7 9" id="KW-0175">Coiled coil</keyword>
<evidence type="ECO:0000256" key="6">
    <source>
        <dbReference type="ARBA" id="ARBA00022552"/>
    </source>
</evidence>
<sequence length="354" mass="40878">MIRRYFFVVSSFSLQSPSTLEQQEEKQIQSQPHIMPREDSRSQSPVSRPSGDRHYRDRSDPPKRKHNSDGASHQPYRKKVQLPKKEHQYPSVNELKKRIRDVKRLLNRVDLPADARIVQERALAGYENDLEEEEKRRERSKMIKKYHFVRFLDRKTASKDVKRLERREKEVSGSDLDSAAKEQKLAALAQKLRVARVNLNYTIYYPLAERYIALYADAKKKKEQVKDGNNDEDGDAGYTLVHANAADKPAMWHTVEKCMKDGTLELLRDGKLKNGESGAVTKEKANVDKKKTSIRDSVQQKDTTKTSVKPQRREDKKAKDSRGFSSKNDSRHSRARQSSPDDNGDESDGGFFEM</sequence>
<evidence type="ECO:0000256" key="8">
    <source>
        <dbReference type="ARBA" id="ARBA00023242"/>
    </source>
</evidence>
<evidence type="ECO:0000313" key="11">
    <source>
        <dbReference type="EMBL" id="QRD86346.1"/>
    </source>
</evidence>
<evidence type="ECO:0000256" key="3">
    <source>
        <dbReference type="ARBA" id="ARBA00006916"/>
    </source>
</evidence>
<evidence type="ECO:0000313" key="12">
    <source>
        <dbReference type="Proteomes" id="UP000596276"/>
    </source>
</evidence>
<proteinExistence type="inferred from homology"/>
<dbReference type="GO" id="GO:0030688">
    <property type="term" value="C:preribosome, small subunit precursor"/>
    <property type="evidence" value="ECO:0007669"/>
    <property type="project" value="TreeGrafter"/>
</dbReference>
<organism evidence="11 12">
    <name type="scientific">Aspergillus flavus (strain ATCC 200026 / FGSC A1120 / IAM 13836 / NRRL 3357 / JCM 12722 / SRRC 167)</name>
    <dbReference type="NCBI Taxonomy" id="332952"/>
    <lineage>
        <taxon>Eukaryota</taxon>
        <taxon>Fungi</taxon>
        <taxon>Dikarya</taxon>
        <taxon>Ascomycota</taxon>
        <taxon>Pezizomycotina</taxon>
        <taxon>Eurotiomycetes</taxon>
        <taxon>Eurotiomycetidae</taxon>
        <taxon>Eurotiales</taxon>
        <taxon>Aspergillaceae</taxon>
        <taxon>Aspergillus</taxon>
        <taxon>Aspergillus subgen. Circumdati</taxon>
    </lineage>
</organism>
<evidence type="ECO:0000256" key="10">
    <source>
        <dbReference type="SAM" id="MobiDB-lite"/>
    </source>
</evidence>
<comment type="similarity">
    <text evidence="3">Belongs to the EFG1 family.</text>
</comment>
<feature type="compositionally biased region" description="Basic and acidic residues" evidence="10">
    <location>
        <begin position="311"/>
        <end position="332"/>
    </location>
</feature>
<protein>
    <recommendedName>
        <fullName evidence="4">rRNA-processing protein EFG1</fullName>
    </recommendedName>
    <alternativeName>
        <fullName evidence="5">rRNA-processing protein efg1</fullName>
    </alternativeName>
</protein>
<comment type="subcellular location">
    <subcellularLocation>
        <location evidence="2">Nucleus</location>
        <location evidence="2">Nucleolus</location>
    </subcellularLocation>
</comment>